<organism evidence="9 10">
    <name type="scientific">Sphingomonas panacis</name>
    <dbReference type="NCBI Taxonomy" id="1560345"/>
    <lineage>
        <taxon>Bacteria</taxon>
        <taxon>Pseudomonadati</taxon>
        <taxon>Pseudomonadota</taxon>
        <taxon>Alphaproteobacteria</taxon>
        <taxon>Sphingomonadales</taxon>
        <taxon>Sphingomonadaceae</taxon>
        <taxon>Sphingomonas</taxon>
    </lineage>
</organism>
<dbReference type="GO" id="GO:0016787">
    <property type="term" value="F:hydrolase activity"/>
    <property type="evidence" value="ECO:0007669"/>
    <property type="project" value="UniProtKB-KW"/>
</dbReference>
<dbReference type="SUPFAM" id="SSF88723">
    <property type="entry name" value="PIN domain-like"/>
    <property type="match status" value="1"/>
</dbReference>
<evidence type="ECO:0000256" key="1">
    <source>
        <dbReference type="ARBA" id="ARBA00001946"/>
    </source>
</evidence>
<proteinExistence type="inferred from homology"/>
<keyword evidence="6" id="KW-0460">Magnesium</keyword>
<dbReference type="Proteomes" id="UP000094256">
    <property type="component" value="Plasmid unnamed"/>
</dbReference>
<dbReference type="PANTHER" id="PTHR33653">
    <property type="entry name" value="RIBONUCLEASE VAPC2"/>
    <property type="match status" value="1"/>
</dbReference>
<geneLocation type="plasmid" evidence="10"/>
<dbReference type="InterPro" id="IPR002716">
    <property type="entry name" value="PIN_dom"/>
</dbReference>
<dbReference type="CDD" id="cd18746">
    <property type="entry name" value="PIN_VapC4-5_FitB-like"/>
    <property type="match status" value="1"/>
</dbReference>
<accession>A0A1B3ZIM3</accession>
<comment type="cofactor">
    <cofactor evidence="1">
        <name>Mg(2+)</name>
        <dbReference type="ChEBI" id="CHEBI:18420"/>
    </cofactor>
</comment>
<dbReference type="PANTHER" id="PTHR33653:SF1">
    <property type="entry name" value="RIBONUCLEASE VAPC2"/>
    <property type="match status" value="1"/>
</dbReference>
<keyword evidence="9" id="KW-0614">Plasmid</keyword>
<reference evidence="9 10" key="1">
    <citation type="submission" date="2016-01" db="EMBL/GenBank/DDBJ databases">
        <title>Complete genome and mega plasmid sequence of Sphingomonas panacis DCY99 elicits systemic resistance in rice to Xanthomonas oryzae.</title>
        <authorList>
            <person name="Kim Y.J."/>
            <person name="Yang D.C."/>
            <person name="Sing P."/>
        </authorList>
    </citation>
    <scope>NUCLEOTIDE SEQUENCE [LARGE SCALE GENOMIC DNA]</scope>
    <source>
        <strain evidence="9 10">DCY99</strain>
        <plasmid evidence="10">Plasmid</plasmid>
    </source>
</reference>
<evidence type="ECO:0000313" key="10">
    <source>
        <dbReference type="Proteomes" id="UP000094256"/>
    </source>
</evidence>
<dbReference type="AlphaFoldDB" id="A0A1B3ZIM3"/>
<dbReference type="GO" id="GO:0004518">
    <property type="term" value="F:nuclease activity"/>
    <property type="evidence" value="ECO:0007669"/>
    <property type="project" value="UniProtKB-KW"/>
</dbReference>
<keyword evidence="5" id="KW-0378">Hydrolase</keyword>
<gene>
    <name evidence="9" type="ORF">AWL63_24295</name>
</gene>
<protein>
    <submittedName>
        <fullName evidence="9">Twitching motility protein PilT</fullName>
    </submittedName>
</protein>
<dbReference type="EMBL" id="CP014169">
    <property type="protein sequence ID" value="AOH87273.1"/>
    <property type="molecule type" value="Genomic_DNA"/>
</dbReference>
<evidence type="ECO:0000256" key="2">
    <source>
        <dbReference type="ARBA" id="ARBA00022649"/>
    </source>
</evidence>
<dbReference type="Gene3D" id="3.40.50.1010">
    <property type="entry name" value="5'-nuclease"/>
    <property type="match status" value="1"/>
</dbReference>
<dbReference type="KEGG" id="span:AWL63_24295"/>
<name>A0A1B3ZIM3_9SPHN</name>
<evidence type="ECO:0000256" key="5">
    <source>
        <dbReference type="ARBA" id="ARBA00022801"/>
    </source>
</evidence>
<sequence>MYLLDTNVVSESRKLASGRIDSSVKAWLTSVDPGSTFLSAMSVFELERGVLLQERRDAAQGAMLRRWMKETVLPAFSDRILPMTSDVAARCAQLHVPDPQSERDSWIAATAFVHHLTVVTRNTSDFKATRVSVINPWLSAPTNE</sequence>
<evidence type="ECO:0000256" key="3">
    <source>
        <dbReference type="ARBA" id="ARBA00022722"/>
    </source>
</evidence>
<evidence type="ECO:0000256" key="4">
    <source>
        <dbReference type="ARBA" id="ARBA00022723"/>
    </source>
</evidence>
<dbReference type="OrthoDB" id="7188375at2"/>
<keyword evidence="3" id="KW-0540">Nuclease</keyword>
<evidence type="ECO:0000259" key="8">
    <source>
        <dbReference type="Pfam" id="PF01850"/>
    </source>
</evidence>
<dbReference type="GO" id="GO:0046872">
    <property type="term" value="F:metal ion binding"/>
    <property type="evidence" value="ECO:0007669"/>
    <property type="project" value="UniProtKB-KW"/>
</dbReference>
<evidence type="ECO:0000256" key="6">
    <source>
        <dbReference type="ARBA" id="ARBA00022842"/>
    </source>
</evidence>
<dbReference type="Pfam" id="PF01850">
    <property type="entry name" value="PIN"/>
    <property type="match status" value="1"/>
</dbReference>
<evidence type="ECO:0000313" key="9">
    <source>
        <dbReference type="EMBL" id="AOH87273.1"/>
    </source>
</evidence>
<dbReference type="RefSeq" id="WP_069207835.1">
    <property type="nucleotide sequence ID" value="NZ_CP014169.1"/>
</dbReference>
<dbReference type="InterPro" id="IPR050556">
    <property type="entry name" value="Type_II_TA_system_RNase"/>
</dbReference>
<feature type="domain" description="PIN" evidence="8">
    <location>
        <begin position="2"/>
        <end position="128"/>
    </location>
</feature>
<keyword evidence="2" id="KW-1277">Toxin-antitoxin system</keyword>
<keyword evidence="4" id="KW-0479">Metal-binding</keyword>
<keyword evidence="10" id="KW-1185">Reference proteome</keyword>
<dbReference type="InterPro" id="IPR029060">
    <property type="entry name" value="PIN-like_dom_sf"/>
</dbReference>
<evidence type="ECO:0000256" key="7">
    <source>
        <dbReference type="ARBA" id="ARBA00038093"/>
    </source>
</evidence>
<comment type="similarity">
    <text evidence="7">Belongs to the PINc/VapC protein family.</text>
</comment>